<dbReference type="AlphaFoldDB" id="A0A1Y2N9U8"/>
<organism evidence="1 2">
    <name type="scientific">Pseudonocardia autotrophica</name>
    <name type="common">Amycolata autotrophica</name>
    <name type="synonym">Nocardia autotrophica</name>
    <dbReference type="NCBI Taxonomy" id="2074"/>
    <lineage>
        <taxon>Bacteria</taxon>
        <taxon>Bacillati</taxon>
        <taxon>Actinomycetota</taxon>
        <taxon>Actinomycetes</taxon>
        <taxon>Pseudonocardiales</taxon>
        <taxon>Pseudonocardiaceae</taxon>
        <taxon>Pseudonocardia</taxon>
    </lineage>
</organism>
<gene>
    <name evidence="1" type="ORF">BG845_00353</name>
</gene>
<dbReference type="STRING" id="2074.BG845_00353"/>
<proteinExistence type="predicted"/>
<accession>A0A1Y2N9U8</accession>
<dbReference type="Proteomes" id="UP000194360">
    <property type="component" value="Unassembled WGS sequence"/>
</dbReference>
<dbReference type="RefSeq" id="WP_085910665.1">
    <property type="nucleotide sequence ID" value="NZ_AP018920.1"/>
</dbReference>
<dbReference type="OrthoDB" id="9011083at2"/>
<protein>
    <submittedName>
        <fullName evidence="1">Uncharacterized protein</fullName>
    </submittedName>
</protein>
<keyword evidence="2" id="KW-1185">Reference proteome</keyword>
<sequence>MLYPQPTEMTLDEPVEHVDRPCAACGAAELYRYRLADYRGWLRVVKCRSCLITAERERIPAPPQGTS</sequence>
<dbReference type="EMBL" id="MIGB01000001">
    <property type="protein sequence ID" value="OSY44232.1"/>
    <property type="molecule type" value="Genomic_DNA"/>
</dbReference>
<evidence type="ECO:0000313" key="2">
    <source>
        <dbReference type="Proteomes" id="UP000194360"/>
    </source>
</evidence>
<reference evidence="1 2" key="1">
    <citation type="submission" date="2016-09" db="EMBL/GenBank/DDBJ databases">
        <title>Pseudonocardia autotrophica DSM535, a candidate organism with high potential of specific P450 cytochromes.</title>
        <authorList>
            <person name="Grumaz C."/>
            <person name="Vainshtein Y."/>
            <person name="Kirstahler P."/>
            <person name="Sohn K."/>
        </authorList>
    </citation>
    <scope>NUCLEOTIDE SEQUENCE [LARGE SCALE GENOMIC DNA]</scope>
    <source>
        <strain evidence="1 2">DSM 535</strain>
    </source>
</reference>
<evidence type="ECO:0000313" key="1">
    <source>
        <dbReference type="EMBL" id="OSY44232.1"/>
    </source>
</evidence>
<name>A0A1Y2N9U8_PSEAH</name>
<comment type="caution">
    <text evidence="1">The sequence shown here is derived from an EMBL/GenBank/DDBJ whole genome shotgun (WGS) entry which is preliminary data.</text>
</comment>